<feature type="compositionally biased region" description="Low complexity" evidence="5">
    <location>
        <begin position="446"/>
        <end position="471"/>
    </location>
</feature>
<evidence type="ECO:0000256" key="5">
    <source>
        <dbReference type="SAM" id="MobiDB-lite"/>
    </source>
</evidence>
<feature type="domain" description="Solute-binding protein family 5" evidence="6">
    <location>
        <begin position="82"/>
        <end position="445"/>
    </location>
</feature>
<dbReference type="AlphaFoldDB" id="A0A1D8AVI9"/>
<feature type="domain" description="Peptidase M28" evidence="7">
    <location>
        <begin position="817"/>
        <end position="1032"/>
    </location>
</feature>
<feature type="region of interest" description="Disordered" evidence="5">
    <location>
        <begin position="444"/>
        <end position="471"/>
    </location>
</feature>
<name>A0A1D8AVI9_9BACT</name>
<keyword evidence="3" id="KW-0813">Transport</keyword>
<proteinExistence type="inferred from homology"/>
<dbReference type="InterPro" id="IPR000914">
    <property type="entry name" value="SBP_5_dom"/>
</dbReference>
<keyword evidence="9" id="KW-1185">Reference proteome</keyword>
<accession>A0A1D8AVI9</accession>
<dbReference type="OrthoDB" id="9762302at2"/>
<evidence type="ECO:0000313" key="8">
    <source>
        <dbReference type="EMBL" id="AOS44891.1"/>
    </source>
</evidence>
<dbReference type="InterPro" id="IPR039424">
    <property type="entry name" value="SBP_5"/>
</dbReference>
<evidence type="ECO:0000259" key="7">
    <source>
        <dbReference type="Pfam" id="PF04389"/>
    </source>
</evidence>
<dbReference type="SUPFAM" id="SSF53187">
    <property type="entry name" value="Zn-dependent exopeptidases"/>
    <property type="match status" value="1"/>
</dbReference>
<dbReference type="PANTHER" id="PTHR30290">
    <property type="entry name" value="PERIPLASMIC BINDING COMPONENT OF ABC TRANSPORTER"/>
    <property type="match status" value="1"/>
</dbReference>
<dbReference type="Pfam" id="PF00496">
    <property type="entry name" value="SBP_bac_5"/>
    <property type="match status" value="1"/>
</dbReference>
<evidence type="ECO:0000256" key="3">
    <source>
        <dbReference type="ARBA" id="ARBA00022448"/>
    </source>
</evidence>
<dbReference type="PANTHER" id="PTHR30290:SF10">
    <property type="entry name" value="PERIPLASMIC OLIGOPEPTIDE-BINDING PROTEIN-RELATED"/>
    <property type="match status" value="1"/>
</dbReference>
<dbReference type="GO" id="GO:0030313">
    <property type="term" value="C:cell envelope"/>
    <property type="evidence" value="ECO:0007669"/>
    <property type="project" value="UniProtKB-SubCell"/>
</dbReference>
<dbReference type="STRING" id="1838286.Verru16b_01960"/>
<evidence type="ECO:0000313" key="9">
    <source>
        <dbReference type="Proteomes" id="UP000095228"/>
    </source>
</evidence>
<dbReference type="EMBL" id="CP016094">
    <property type="protein sequence ID" value="AOS44891.1"/>
    <property type="molecule type" value="Genomic_DNA"/>
</dbReference>
<dbReference type="Gene3D" id="3.40.630.10">
    <property type="entry name" value="Zn peptidases"/>
    <property type="match status" value="2"/>
</dbReference>
<dbReference type="RefSeq" id="WP_083270246.1">
    <property type="nucleotide sequence ID" value="NZ_CP016094.1"/>
</dbReference>
<dbReference type="KEGG" id="obg:Verru16b_01960"/>
<keyword evidence="4" id="KW-0732">Signal</keyword>
<evidence type="ECO:0000256" key="1">
    <source>
        <dbReference type="ARBA" id="ARBA00004196"/>
    </source>
</evidence>
<dbReference type="GO" id="GO:0015833">
    <property type="term" value="P:peptide transport"/>
    <property type="evidence" value="ECO:0007669"/>
    <property type="project" value="TreeGrafter"/>
</dbReference>
<dbReference type="Proteomes" id="UP000095228">
    <property type="component" value="Chromosome"/>
</dbReference>
<gene>
    <name evidence="8" type="primary">oppA_3</name>
    <name evidence="8" type="ORF">Verru16b_01960</name>
</gene>
<dbReference type="SUPFAM" id="SSF53850">
    <property type="entry name" value="Periplasmic binding protein-like II"/>
    <property type="match status" value="1"/>
</dbReference>
<organism evidence="8 9">
    <name type="scientific">Lacunisphaera limnophila</name>
    <dbReference type="NCBI Taxonomy" id="1838286"/>
    <lineage>
        <taxon>Bacteria</taxon>
        <taxon>Pseudomonadati</taxon>
        <taxon>Verrucomicrobiota</taxon>
        <taxon>Opitutia</taxon>
        <taxon>Opitutales</taxon>
        <taxon>Opitutaceae</taxon>
        <taxon>Lacunisphaera</taxon>
    </lineage>
</organism>
<comment type="subcellular location">
    <subcellularLocation>
        <location evidence="1">Cell envelope</location>
    </subcellularLocation>
</comment>
<dbReference type="CDD" id="cd08504">
    <property type="entry name" value="PBP2_OppA"/>
    <property type="match status" value="1"/>
</dbReference>
<dbReference type="InterPro" id="IPR046450">
    <property type="entry name" value="PA_dom_sf"/>
</dbReference>
<dbReference type="Gene3D" id="3.90.76.10">
    <property type="entry name" value="Dipeptide-binding Protein, Domain 1"/>
    <property type="match status" value="1"/>
</dbReference>
<feature type="region of interest" description="Disordered" evidence="5">
    <location>
        <begin position="491"/>
        <end position="521"/>
    </location>
</feature>
<dbReference type="SUPFAM" id="SSF52025">
    <property type="entry name" value="PA domain"/>
    <property type="match status" value="1"/>
</dbReference>
<dbReference type="Gene3D" id="3.40.190.10">
    <property type="entry name" value="Periplasmic binding protein-like II"/>
    <property type="match status" value="1"/>
</dbReference>
<dbReference type="InterPro" id="IPR007484">
    <property type="entry name" value="Peptidase_M28"/>
</dbReference>
<dbReference type="PATRIC" id="fig|1838286.3.peg.1974"/>
<dbReference type="CDD" id="cd05660">
    <property type="entry name" value="M28_like_PA"/>
    <property type="match status" value="1"/>
</dbReference>
<dbReference type="Pfam" id="PF04389">
    <property type="entry name" value="Peptidase_M28"/>
    <property type="match status" value="1"/>
</dbReference>
<comment type="similarity">
    <text evidence="2">Belongs to the bacterial solute-binding protein 5 family.</text>
</comment>
<sequence length="1071" mass="115494">MSGWSISRRSWALCALGVLCGLGAGCTKTEPAADSRQVLRLAQRNEPATLDPHLATLPDEFFVIRALSEGLLTPNPAGGPPLPGVAARWNASPDGLVYTFHLRPDARWADGTPVTAGDFVFSIRRALTAATAAPKAPLYFALKNARDFLAGRVPDFTSVGVAAPDEHTLVLTLARPAADFPSLVASGPWIPVHAATLAAHGDRWTRPGLYLGNGPFVLAEWKPNQRITLRRNPHYWDTAAIHLDEIQMLAFTSSDTEERTFRAGQLDVSMTVPFAKLDSYRRTAPELLQTVPLHETRYIALNTTRPPLNDLRVRRALSLALDRAELVHKVLKGGQLVALNFVPPGLGGYVPEAALTEDAAEARRLLAAAGYPGGRGFPRLELTTWGAGNLVLEAIQQRWRSELGITIPLVQREAHTHLVAMAAGDYDLAYATAIPDYDAPPTCSNTSPAAMPATTPSGTTPPTTPFSPATSCRRRKKSCWTTCRWSRSTSTPRISSVAPRSAAGRRTLSGPATTSMSPSPMNNPPRALVLLCLAATTLLPAAAPDFSAARILDHTRVLASDAFEGRAPGTPGEEKTVAYLVGEFEKLGLTPGNPDGSWVQNVPLVGITSLPSLAFELDGRTLAMEPINDYIGYTTRVAEQLATRQSEVVFVGYGVVAPEYGWDDYKGVDVRGKTVVMLVNDPPVTKADGSLDDTFFKGKAMTYYGRWTYKYEIAAAKGAAGCLIVHETGPAGYPFAVLVGSNTRENFTIASPDGNAGDVAFSGWLTIDGARKLFTAAGRDYDIAKAAAARADFRPVTLPAKAAFTIAAQLRNVASRNVVGLLPGSDPQLKDEYVVYTAHWDHLGRDERLPGDQIYNGAADNAAGTAVLLELARAFAALPPAERPRRSLLFLSVTAEEKGLLGSRYYATHPLYPLERTVANINMDGANQFGPTEDVVVVGSGATTIEAVAATVAAEQGRSLSPDPRPEVGSYYRSDHFEFAKVGVPAFYGRAGRRFIGLPPDFAEKLVTDYIANRYHKVTDEVQPDWTFTGAEQDAAFLFEVGRRVANDDTWPAWQPGNEFKARRDAMLAPR</sequence>
<evidence type="ECO:0000259" key="6">
    <source>
        <dbReference type="Pfam" id="PF00496"/>
    </source>
</evidence>
<dbReference type="GO" id="GO:1904680">
    <property type="term" value="F:peptide transmembrane transporter activity"/>
    <property type="evidence" value="ECO:0007669"/>
    <property type="project" value="TreeGrafter"/>
</dbReference>
<dbReference type="Gene3D" id="3.10.105.10">
    <property type="entry name" value="Dipeptide-binding Protein, Domain 3"/>
    <property type="match status" value="1"/>
</dbReference>
<reference evidence="8 9" key="1">
    <citation type="submission" date="2016-06" db="EMBL/GenBank/DDBJ databases">
        <title>Three novel species with peptidoglycan cell walls form the new genus Lacunisphaera gen. nov. in the family Opitutaceae of the verrucomicrobial subdivision 4.</title>
        <authorList>
            <person name="Rast P."/>
            <person name="Gloeckner I."/>
            <person name="Jogler M."/>
            <person name="Boedeker C."/>
            <person name="Jeske O."/>
            <person name="Wiegand S."/>
            <person name="Reinhardt R."/>
            <person name="Schumann P."/>
            <person name="Rohde M."/>
            <person name="Spring S."/>
            <person name="Gloeckner F.O."/>
            <person name="Jogler C."/>
        </authorList>
    </citation>
    <scope>NUCLEOTIDE SEQUENCE [LARGE SCALE GENOMIC DNA]</scope>
    <source>
        <strain evidence="8 9">IG16b</strain>
    </source>
</reference>
<evidence type="ECO:0000256" key="2">
    <source>
        <dbReference type="ARBA" id="ARBA00005695"/>
    </source>
</evidence>
<protein>
    <submittedName>
        <fullName evidence="8">Periplasmic oligopeptide-binding protein</fullName>
    </submittedName>
</protein>
<evidence type="ECO:0000256" key="4">
    <source>
        <dbReference type="ARBA" id="ARBA00022729"/>
    </source>
</evidence>